<evidence type="ECO:0000256" key="4">
    <source>
        <dbReference type="ARBA" id="ARBA00023136"/>
    </source>
</evidence>
<keyword evidence="3 7" id="KW-1133">Transmembrane helix</keyword>
<evidence type="ECO:0000256" key="1">
    <source>
        <dbReference type="ARBA" id="ARBA00004141"/>
    </source>
</evidence>
<dbReference type="PANTHER" id="PTHR33048:SF160">
    <property type="entry name" value="SAT4 FAMILY MEMBRANE PROTEIN"/>
    <property type="match status" value="1"/>
</dbReference>
<accession>A0A1Y2E3I2</accession>
<evidence type="ECO:0000313" key="9">
    <source>
        <dbReference type="EMBL" id="ORY66111.1"/>
    </source>
</evidence>
<evidence type="ECO:0000259" key="8">
    <source>
        <dbReference type="Pfam" id="PF20684"/>
    </source>
</evidence>
<feature type="transmembrane region" description="Helical" evidence="7">
    <location>
        <begin position="293"/>
        <end position="316"/>
    </location>
</feature>
<comment type="subcellular location">
    <subcellularLocation>
        <location evidence="1">Membrane</location>
        <topology evidence="1">Multi-pass membrane protein</topology>
    </subcellularLocation>
</comment>
<name>A0A1Y2E3I2_9PEZI</name>
<evidence type="ECO:0000256" key="6">
    <source>
        <dbReference type="SAM" id="MobiDB-lite"/>
    </source>
</evidence>
<evidence type="ECO:0000313" key="10">
    <source>
        <dbReference type="Proteomes" id="UP000193689"/>
    </source>
</evidence>
<feature type="region of interest" description="Disordered" evidence="6">
    <location>
        <begin position="318"/>
        <end position="375"/>
    </location>
</feature>
<dbReference type="Pfam" id="PF20684">
    <property type="entry name" value="Fung_rhodopsin"/>
    <property type="match status" value="1"/>
</dbReference>
<dbReference type="InterPro" id="IPR049326">
    <property type="entry name" value="Rhodopsin_dom_fungi"/>
</dbReference>
<dbReference type="RefSeq" id="XP_040717075.1">
    <property type="nucleotide sequence ID" value="XM_040865246.1"/>
</dbReference>
<dbReference type="AlphaFoldDB" id="A0A1Y2E3I2"/>
<dbReference type="Gene3D" id="3.30.70.100">
    <property type="match status" value="2"/>
</dbReference>
<dbReference type="GO" id="GO:0016020">
    <property type="term" value="C:membrane"/>
    <property type="evidence" value="ECO:0007669"/>
    <property type="project" value="UniProtKB-SubCell"/>
</dbReference>
<feature type="compositionally biased region" description="Low complexity" evidence="6">
    <location>
        <begin position="318"/>
        <end position="330"/>
    </location>
</feature>
<dbReference type="InterPro" id="IPR011008">
    <property type="entry name" value="Dimeric_a/b-barrel"/>
</dbReference>
<comment type="similarity">
    <text evidence="5">Belongs to the SAT4 family.</text>
</comment>
<sequence>MAAPVTQIIYLQIGIDKDLTDAKSDAGKTWREALDILQSHEGFQRLYWGRSPEDMTKVQLHVVRNHLSQHQSLQSSPQYTSFQSLLQSLIIPTTQPLTRHALLEENTPNCCSLGKGAPVTGTAIYVGTDAAWHEGAWPLWTHIVRYVDGCLGCAGGKLLEPVDGYQNCFLVYVGWETIEKHEAYHHTEHFRQRYIILRSGNKGFREYGHLFNIVDNIFLDIWQYYHLGELIYFAAQTLNKLSILVLMVRVFPRFQRVVYGAITLIIAYGTAFFFITLLQCWPINRAWLTLELHMGIICTSLPAIRALFVSLGAKLLGSSKSSNSKPSKFSTHGESELKSGGAKNQQAPRRRYGGDFIPLEDVDSGRGIKKTSLKE</sequence>
<dbReference type="InParanoid" id="A0A1Y2E3I2"/>
<reference evidence="9 10" key="1">
    <citation type="submission" date="2016-07" db="EMBL/GenBank/DDBJ databases">
        <title>Pervasive Adenine N6-methylation of Active Genes in Fungi.</title>
        <authorList>
            <consortium name="DOE Joint Genome Institute"/>
            <person name="Mondo S.J."/>
            <person name="Dannebaum R.O."/>
            <person name="Kuo R.C."/>
            <person name="Labutti K."/>
            <person name="Haridas S."/>
            <person name="Kuo A."/>
            <person name="Salamov A."/>
            <person name="Ahrendt S.R."/>
            <person name="Lipzen A."/>
            <person name="Sullivan W."/>
            <person name="Andreopoulos W.B."/>
            <person name="Clum A."/>
            <person name="Lindquist E."/>
            <person name="Daum C."/>
            <person name="Ramamoorthy G.K."/>
            <person name="Gryganskyi A."/>
            <person name="Culley D."/>
            <person name="Magnuson J.K."/>
            <person name="James T.Y."/>
            <person name="O'Malley M.A."/>
            <person name="Stajich J.E."/>
            <person name="Spatafora J.W."/>
            <person name="Visel A."/>
            <person name="Grigoriev I.V."/>
        </authorList>
    </citation>
    <scope>NUCLEOTIDE SEQUENCE [LARGE SCALE GENOMIC DNA]</scope>
    <source>
        <strain evidence="9 10">CBS 129021</strain>
    </source>
</reference>
<keyword evidence="2 7" id="KW-0812">Transmembrane</keyword>
<keyword evidence="10" id="KW-1185">Reference proteome</keyword>
<organism evidence="9 10">
    <name type="scientific">Pseudomassariella vexata</name>
    <dbReference type="NCBI Taxonomy" id="1141098"/>
    <lineage>
        <taxon>Eukaryota</taxon>
        <taxon>Fungi</taxon>
        <taxon>Dikarya</taxon>
        <taxon>Ascomycota</taxon>
        <taxon>Pezizomycotina</taxon>
        <taxon>Sordariomycetes</taxon>
        <taxon>Xylariomycetidae</taxon>
        <taxon>Amphisphaeriales</taxon>
        <taxon>Pseudomassariaceae</taxon>
        <taxon>Pseudomassariella</taxon>
    </lineage>
</organism>
<evidence type="ECO:0000256" key="7">
    <source>
        <dbReference type="SAM" id="Phobius"/>
    </source>
</evidence>
<evidence type="ECO:0000256" key="3">
    <source>
        <dbReference type="ARBA" id="ARBA00022989"/>
    </source>
</evidence>
<evidence type="ECO:0000256" key="5">
    <source>
        <dbReference type="ARBA" id="ARBA00038359"/>
    </source>
</evidence>
<dbReference type="PANTHER" id="PTHR33048">
    <property type="entry name" value="PTH11-LIKE INTEGRAL MEMBRANE PROTEIN (AFU_ORTHOLOGUE AFUA_5G11245)"/>
    <property type="match status" value="1"/>
</dbReference>
<keyword evidence="4 7" id="KW-0472">Membrane</keyword>
<comment type="caution">
    <text evidence="9">The sequence shown here is derived from an EMBL/GenBank/DDBJ whole genome shotgun (WGS) entry which is preliminary data.</text>
</comment>
<dbReference type="InterPro" id="IPR052337">
    <property type="entry name" value="SAT4-like"/>
</dbReference>
<evidence type="ECO:0000256" key="2">
    <source>
        <dbReference type="ARBA" id="ARBA00022692"/>
    </source>
</evidence>
<gene>
    <name evidence="9" type="ORF">BCR38DRAFT_522962</name>
</gene>
<feature type="domain" description="Rhodopsin" evidence="8">
    <location>
        <begin position="223"/>
        <end position="287"/>
    </location>
</feature>
<proteinExistence type="inferred from homology"/>
<dbReference type="OrthoDB" id="3830579at2759"/>
<dbReference type="Proteomes" id="UP000193689">
    <property type="component" value="Unassembled WGS sequence"/>
</dbReference>
<protein>
    <recommendedName>
        <fullName evidence="8">Rhodopsin domain-containing protein</fullName>
    </recommendedName>
</protein>
<dbReference type="GeneID" id="63781458"/>
<dbReference type="EMBL" id="MCFJ01000005">
    <property type="protein sequence ID" value="ORY66111.1"/>
    <property type="molecule type" value="Genomic_DNA"/>
</dbReference>
<dbReference type="SUPFAM" id="SSF54909">
    <property type="entry name" value="Dimeric alpha+beta barrel"/>
    <property type="match status" value="1"/>
</dbReference>
<feature type="transmembrane region" description="Helical" evidence="7">
    <location>
        <begin position="258"/>
        <end position="281"/>
    </location>
</feature>